<dbReference type="AlphaFoldDB" id="A0A5B7CTW9"/>
<comment type="caution">
    <text evidence="1">The sequence shown here is derived from an EMBL/GenBank/DDBJ whole genome shotgun (WGS) entry which is preliminary data.</text>
</comment>
<reference evidence="1 2" key="1">
    <citation type="submission" date="2019-05" db="EMBL/GenBank/DDBJ databases">
        <title>Another draft genome of Portunus trituberculatus and its Hox gene families provides insights of decapod evolution.</title>
        <authorList>
            <person name="Jeong J.-H."/>
            <person name="Song I."/>
            <person name="Kim S."/>
            <person name="Choi T."/>
            <person name="Kim D."/>
            <person name="Ryu S."/>
            <person name="Kim W."/>
        </authorList>
    </citation>
    <scope>NUCLEOTIDE SEQUENCE [LARGE SCALE GENOMIC DNA]</scope>
    <source>
        <tissue evidence="1">Muscle</tissue>
    </source>
</reference>
<proteinExistence type="predicted"/>
<organism evidence="1 2">
    <name type="scientific">Portunus trituberculatus</name>
    <name type="common">Swimming crab</name>
    <name type="synonym">Neptunus trituberculatus</name>
    <dbReference type="NCBI Taxonomy" id="210409"/>
    <lineage>
        <taxon>Eukaryota</taxon>
        <taxon>Metazoa</taxon>
        <taxon>Ecdysozoa</taxon>
        <taxon>Arthropoda</taxon>
        <taxon>Crustacea</taxon>
        <taxon>Multicrustacea</taxon>
        <taxon>Malacostraca</taxon>
        <taxon>Eumalacostraca</taxon>
        <taxon>Eucarida</taxon>
        <taxon>Decapoda</taxon>
        <taxon>Pleocyemata</taxon>
        <taxon>Brachyura</taxon>
        <taxon>Eubrachyura</taxon>
        <taxon>Portunoidea</taxon>
        <taxon>Portunidae</taxon>
        <taxon>Portuninae</taxon>
        <taxon>Portunus</taxon>
    </lineage>
</organism>
<accession>A0A5B7CTW9</accession>
<dbReference type="EMBL" id="VSRR010000230">
    <property type="protein sequence ID" value="MPC12675.1"/>
    <property type="molecule type" value="Genomic_DNA"/>
</dbReference>
<evidence type="ECO:0000313" key="2">
    <source>
        <dbReference type="Proteomes" id="UP000324222"/>
    </source>
</evidence>
<gene>
    <name evidence="1" type="ORF">E2C01_005380</name>
</gene>
<protein>
    <submittedName>
        <fullName evidence="1">Uncharacterized protein</fullName>
    </submittedName>
</protein>
<name>A0A5B7CTW9_PORTR</name>
<dbReference type="Proteomes" id="UP000324222">
    <property type="component" value="Unassembled WGS sequence"/>
</dbReference>
<keyword evidence="2" id="KW-1185">Reference proteome</keyword>
<sequence>MYLHVKHASKVVGEVVLQDCKRGVHLLQHSHHRVPRLHMPFGQAQGCLIVQFSEQKYRKRMIEVFSKLMNSGRCTPGPGSANIPLGWCSEVVWSWYSLAGSLRQGVVLL</sequence>
<evidence type="ECO:0000313" key="1">
    <source>
        <dbReference type="EMBL" id="MPC12675.1"/>
    </source>
</evidence>